<sequence>MNFLGNIRTKNNWTQAEMASFIGVSRPTYISLERGDISITIDQLNKLADKMGCDSQDILQENIINEQKYKDVLLESIRYGADTDGKITKTKLAKLIYLNDFGWYYNHLESMTGARYRRLAQGPVPNFYFSAIDDLFEKGIINIEIKESAQLITLTEAGNQVKSGNLKKEESEFIKKIAKKWQKKRTNEIVAFTHEQLPYKICSPGEVIPYELITQQEPEYVY</sequence>
<evidence type="ECO:0000256" key="1">
    <source>
        <dbReference type="ARBA" id="ARBA00023125"/>
    </source>
</evidence>
<dbReference type="Pfam" id="PF13274">
    <property type="entry name" value="SocA_Panacea"/>
    <property type="match status" value="1"/>
</dbReference>
<comment type="caution">
    <text evidence="3">The sequence shown here is derived from an EMBL/GenBank/DDBJ whole genome shotgun (WGS) entry which is preliminary data.</text>
</comment>
<dbReference type="SUPFAM" id="SSF47413">
    <property type="entry name" value="lambda repressor-like DNA-binding domains"/>
    <property type="match status" value="1"/>
</dbReference>
<feature type="domain" description="HTH cro/C1-type" evidence="2">
    <location>
        <begin position="6"/>
        <end position="58"/>
    </location>
</feature>
<dbReference type="STRING" id="1805376.AUK05_03170"/>
<dbReference type="GO" id="GO:0003677">
    <property type="term" value="F:DNA binding"/>
    <property type="evidence" value="ECO:0007669"/>
    <property type="project" value="UniProtKB-KW"/>
</dbReference>
<dbReference type="EMBL" id="MNZO01000046">
    <property type="protein sequence ID" value="OIP86647.1"/>
    <property type="molecule type" value="Genomic_DNA"/>
</dbReference>
<evidence type="ECO:0000313" key="4">
    <source>
        <dbReference type="Proteomes" id="UP000182344"/>
    </source>
</evidence>
<keyword evidence="1" id="KW-0238">DNA-binding</keyword>
<dbReference type="PANTHER" id="PTHR46558:SF4">
    <property type="entry name" value="DNA-BIDING PHAGE PROTEIN"/>
    <property type="match status" value="1"/>
</dbReference>
<dbReference type="Proteomes" id="UP000182344">
    <property type="component" value="Unassembled WGS sequence"/>
</dbReference>
<evidence type="ECO:0000259" key="2">
    <source>
        <dbReference type="PROSITE" id="PS50943"/>
    </source>
</evidence>
<dbReference type="PROSITE" id="PS50943">
    <property type="entry name" value="HTH_CROC1"/>
    <property type="match status" value="1"/>
</dbReference>
<dbReference type="Pfam" id="PF01381">
    <property type="entry name" value="HTH_3"/>
    <property type="match status" value="1"/>
</dbReference>
<dbReference type="Gene3D" id="1.10.260.40">
    <property type="entry name" value="lambda repressor-like DNA-binding domains"/>
    <property type="match status" value="1"/>
</dbReference>
<dbReference type="CDD" id="cd00093">
    <property type="entry name" value="HTH_XRE"/>
    <property type="match status" value="1"/>
</dbReference>
<accession>A0A1J5I0N5</accession>
<organism evidence="3 4">
    <name type="scientific">Candidatus Shapirobacteria bacterium CG2_30_35_20</name>
    <dbReference type="NCBI Taxonomy" id="1805376"/>
    <lineage>
        <taxon>Bacteria</taxon>
        <taxon>Candidatus Shapironibacteriota</taxon>
    </lineage>
</organism>
<gene>
    <name evidence="3" type="ORF">AUK05_03170</name>
</gene>
<evidence type="ECO:0000313" key="3">
    <source>
        <dbReference type="EMBL" id="OIP86647.1"/>
    </source>
</evidence>
<name>A0A1J5I0N5_9BACT</name>
<dbReference type="PANTHER" id="PTHR46558">
    <property type="entry name" value="TRACRIPTIONAL REGULATORY PROTEIN-RELATED-RELATED"/>
    <property type="match status" value="1"/>
</dbReference>
<dbReference type="AlphaFoldDB" id="A0A1J5I0N5"/>
<dbReference type="InterPro" id="IPR025272">
    <property type="entry name" value="SocA_Panacea"/>
</dbReference>
<dbReference type="InterPro" id="IPR010982">
    <property type="entry name" value="Lambda_DNA-bd_dom_sf"/>
</dbReference>
<proteinExistence type="predicted"/>
<dbReference type="InterPro" id="IPR001387">
    <property type="entry name" value="Cro/C1-type_HTH"/>
</dbReference>
<reference evidence="3 4" key="1">
    <citation type="journal article" date="2016" name="Environ. Microbiol.">
        <title>Genomic resolution of a cold subsurface aquifer community provides metabolic insights for novel microbes adapted to high CO concentrations.</title>
        <authorList>
            <person name="Probst A.J."/>
            <person name="Castelle C.J."/>
            <person name="Singh A."/>
            <person name="Brown C.T."/>
            <person name="Anantharaman K."/>
            <person name="Sharon I."/>
            <person name="Hug L.A."/>
            <person name="Burstein D."/>
            <person name="Emerson J.B."/>
            <person name="Thomas B.C."/>
            <person name="Banfield J.F."/>
        </authorList>
    </citation>
    <scope>NUCLEOTIDE SEQUENCE [LARGE SCALE GENOMIC DNA]</scope>
    <source>
        <strain evidence="3">CG2_30_35_20</strain>
    </source>
</reference>
<protein>
    <recommendedName>
        <fullName evidence="2">HTH cro/C1-type domain-containing protein</fullName>
    </recommendedName>
</protein>
<dbReference type="SMART" id="SM00530">
    <property type="entry name" value="HTH_XRE"/>
    <property type="match status" value="1"/>
</dbReference>